<dbReference type="InterPro" id="IPR011545">
    <property type="entry name" value="DEAD/DEAH_box_helicase_dom"/>
</dbReference>
<feature type="coiled-coil region" evidence="10">
    <location>
        <begin position="554"/>
        <end position="581"/>
    </location>
</feature>
<dbReference type="Gene3D" id="3.40.50.300">
    <property type="entry name" value="P-loop containing nucleotide triphosphate hydrolases"/>
    <property type="match status" value="2"/>
</dbReference>
<dbReference type="GO" id="GO:0000716">
    <property type="term" value="P:transcription-coupled nucleotide-excision repair, DNA damage recognition"/>
    <property type="evidence" value="ECO:0007669"/>
    <property type="project" value="UniProtKB-UniRule"/>
</dbReference>
<evidence type="ECO:0000313" key="14">
    <source>
        <dbReference type="Proteomes" id="UP000249066"/>
    </source>
</evidence>
<dbReference type="SMART" id="SM01058">
    <property type="entry name" value="CarD_TRCF"/>
    <property type="match status" value="1"/>
</dbReference>
<keyword evidence="4 9" id="KW-0378">Hydrolase</keyword>
<dbReference type="Gene3D" id="3.40.50.11140">
    <property type="match status" value="1"/>
</dbReference>
<dbReference type="EMBL" id="QFNN01000020">
    <property type="protein sequence ID" value="PZO90796.1"/>
    <property type="molecule type" value="Genomic_DNA"/>
</dbReference>
<comment type="caution">
    <text evidence="13">The sequence shown here is derived from an EMBL/GenBank/DDBJ whole genome shotgun (WGS) entry which is preliminary data.</text>
</comment>
<dbReference type="EC" id="3.6.4.-" evidence="9"/>
<evidence type="ECO:0000256" key="9">
    <source>
        <dbReference type="HAMAP-Rule" id="MF_00969"/>
    </source>
</evidence>
<dbReference type="Gene3D" id="3.40.50.11180">
    <property type="match status" value="1"/>
</dbReference>
<dbReference type="GO" id="GO:0016787">
    <property type="term" value="F:hydrolase activity"/>
    <property type="evidence" value="ECO:0007669"/>
    <property type="project" value="UniProtKB-KW"/>
</dbReference>
<dbReference type="Pfam" id="PF03461">
    <property type="entry name" value="TRCF"/>
    <property type="match status" value="1"/>
</dbReference>
<evidence type="ECO:0000256" key="3">
    <source>
        <dbReference type="ARBA" id="ARBA00022763"/>
    </source>
</evidence>
<dbReference type="Gene3D" id="3.30.2060.10">
    <property type="entry name" value="Penicillin-binding protein 1b domain"/>
    <property type="match status" value="1"/>
</dbReference>
<dbReference type="InterPro" id="IPR014001">
    <property type="entry name" value="Helicase_ATP-bd"/>
</dbReference>
<dbReference type="SMART" id="SM00487">
    <property type="entry name" value="DEXDc"/>
    <property type="match status" value="1"/>
</dbReference>
<keyword evidence="10" id="KW-0175">Coiled coil</keyword>
<dbReference type="Pfam" id="PF02559">
    <property type="entry name" value="CarD_TRCF_RID"/>
    <property type="match status" value="1"/>
</dbReference>
<dbReference type="Pfam" id="PF17757">
    <property type="entry name" value="UvrB_inter"/>
    <property type="match status" value="1"/>
</dbReference>
<keyword evidence="5" id="KW-0347">Helicase</keyword>
<keyword evidence="2 9" id="KW-0547">Nucleotide-binding</keyword>
<evidence type="ECO:0000259" key="12">
    <source>
        <dbReference type="PROSITE" id="PS51194"/>
    </source>
</evidence>
<dbReference type="InterPro" id="IPR037235">
    <property type="entry name" value="TRCF-like_C_D7"/>
</dbReference>
<dbReference type="PANTHER" id="PTHR47964">
    <property type="entry name" value="ATP-DEPENDENT DNA HELICASE HOMOLOG RECG, CHLOROPLASTIC"/>
    <property type="match status" value="1"/>
</dbReference>
<accession>A0A2W5AC08</accession>
<keyword evidence="8 9" id="KW-0234">DNA repair</keyword>
<dbReference type="InterPro" id="IPR005118">
    <property type="entry name" value="TRCF_C"/>
</dbReference>
<dbReference type="InterPro" id="IPR027417">
    <property type="entry name" value="P-loop_NTPase"/>
</dbReference>
<keyword evidence="1 9" id="KW-0963">Cytoplasm</keyword>
<evidence type="ECO:0000256" key="6">
    <source>
        <dbReference type="ARBA" id="ARBA00022840"/>
    </source>
</evidence>
<dbReference type="GO" id="GO:0003678">
    <property type="term" value="F:DNA helicase activity"/>
    <property type="evidence" value="ECO:0007669"/>
    <property type="project" value="TreeGrafter"/>
</dbReference>
<evidence type="ECO:0000256" key="1">
    <source>
        <dbReference type="ARBA" id="ARBA00022490"/>
    </source>
</evidence>
<dbReference type="GO" id="GO:0003684">
    <property type="term" value="F:damaged DNA binding"/>
    <property type="evidence" value="ECO:0007669"/>
    <property type="project" value="InterPro"/>
</dbReference>
<dbReference type="Pfam" id="PF00271">
    <property type="entry name" value="Helicase_C"/>
    <property type="match status" value="1"/>
</dbReference>
<keyword evidence="6 9" id="KW-0067">ATP-binding</keyword>
<comment type="subcellular location">
    <subcellularLocation>
        <location evidence="9">Cytoplasm</location>
    </subcellularLocation>
</comment>
<evidence type="ECO:0000256" key="10">
    <source>
        <dbReference type="SAM" id="Coils"/>
    </source>
</evidence>
<dbReference type="HAMAP" id="MF_00969">
    <property type="entry name" value="TRCF"/>
    <property type="match status" value="1"/>
</dbReference>
<gene>
    <name evidence="9 13" type="primary">mfd</name>
    <name evidence="13" type="ORF">DI623_05530</name>
</gene>
<dbReference type="CDD" id="cd17991">
    <property type="entry name" value="DEXHc_TRCF"/>
    <property type="match status" value="1"/>
</dbReference>
<dbReference type="GO" id="GO:0005737">
    <property type="term" value="C:cytoplasm"/>
    <property type="evidence" value="ECO:0007669"/>
    <property type="project" value="UniProtKB-SubCell"/>
</dbReference>
<reference evidence="13 14" key="1">
    <citation type="submission" date="2017-08" db="EMBL/GenBank/DDBJ databases">
        <title>Infants hospitalized years apart are colonized by the same room-sourced microbial strains.</title>
        <authorList>
            <person name="Brooks B."/>
            <person name="Olm M.R."/>
            <person name="Firek B.A."/>
            <person name="Baker R."/>
            <person name="Thomas B.C."/>
            <person name="Morowitz M.J."/>
            <person name="Banfield J.F."/>
        </authorList>
    </citation>
    <scope>NUCLEOTIDE SEQUENCE [LARGE SCALE GENOMIC DNA]</scope>
    <source>
        <strain evidence="13">S2_018_000_R2_101</strain>
    </source>
</reference>
<dbReference type="Gene3D" id="2.40.10.170">
    <property type="match status" value="1"/>
</dbReference>
<evidence type="ECO:0000256" key="7">
    <source>
        <dbReference type="ARBA" id="ARBA00023125"/>
    </source>
</evidence>
<feature type="domain" description="Helicase C-terminal" evidence="12">
    <location>
        <begin position="804"/>
        <end position="957"/>
    </location>
</feature>
<dbReference type="InterPro" id="IPR003711">
    <property type="entry name" value="CarD-like/TRCF_RID"/>
</dbReference>
<dbReference type="SUPFAM" id="SSF52540">
    <property type="entry name" value="P-loop containing nucleoside triphosphate hydrolases"/>
    <property type="match status" value="4"/>
</dbReference>
<dbReference type="SUPFAM" id="SSF143517">
    <property type="entry name" value="TRCF domain-like"/>
    <property type="match status" value="1"/>
</dbReference>
<dbReference type="InterPro" id="IPR041471">
    <property type="entry name" value="UvrB_inter"/>
</dbReference>
<dbReference type="SMART" id="SM00982">
    <property type="entry name" value="TRCF"/>
    <property type="match status" value="1"/>
</dbReference>
<dbReference type="SUPFAM" id="SSF141259">
    <property type="entry name" value="CarD-like"/>
    <property type="match status" value="1"/>
</dbReference>
<evidence type="ECO:0000256" key="2">
    <source>
        <dbReference type="ARBA" id="ARBA00022741"/>
    </source>
</evidence>
<dbReference type="PANTHER" id="PTHR47964:SF1">
    <property type="entry name" value="ATP-DEPENDENT DNA HELICASE HOMOLOG RECG, CHLOROPLASTIC"/>
    <property type="match status" value="1"/>
</dbReference>
<comment type="function">
    <text evidence="9">Couples transcription and DNA repair by recognizing RNA polymerase (RNAP) stalled at DNA lesions. Mediates ATP-dependent release of RNAP and its truncated transcript from the DNA, and recruitment of nucleotide excision repair machinery to the damaged site.</text>
</comment>
<protein>
    <recommendedName>
        <fullName evidence="9">Transcription-repair-coupling factor</fullName>
        <shortName evidence="9">TRCF</shortName>
        <ecNumber evidence="9">3.6.4.-</ecNumber>
    </recommendedName>
</protein>
<dbReference type="Pfam" id="PF21132">
    <property type="entry name" value="MFD_D3"/>
    <property type="match status" value="1"/>
</dbReference>
<dbReference type="AlphaFoldDB" id="A0A2W5AC08"/>
<comment type="similarity">
    <text evidence="9">In the N-terminal section; belongs to the UvrB family.</text>
</comment>
<dbReference type="InterPro" id="IPR004576">
    <property type="entry name" value="Mfd"/>
</dbReference>
<comment type="similarity">
    <text evidence="9">In the C-terminal section; belongs to the helicase family. RecG subfamily.</text>
</comment>
<name>A0A2W5AC08_9SPHN</name>
<keyword evidence="3 9" id="KW-0227">DNA damage</keyword>
<organism evidence="13 14">
    <name type="scientific">Sphingomonas sanxanigenens</name>
    <dbReference type="NCBI Taxonomy" id="397260"/>
    <lineage>
        <taxon>Bacteria</taxon>
        <taxon>Pseudomonadati</taxon>
        <taxon>Pseudomonadota</taxon>
        <taxon>Alphaproteobacteria</taxon>
        <taxon>Sphingomonadales</taxon>
        <taxon>Sphingomonadaceae</taxon>
        <taxon>Sphingomonas</taxon>
    </lineage>
</organism>
<evidence type="ECO:0000259" key="11">
    <source>
        <dbReference type="PROSITE" id="PS51192"/>
    </source>
</evidence>
<dbReference type="Proteomes" id="UP000249066">
    <property type="component" value="Unassembled WGS sequence"/>
</dbReference>
<evidence type="ECO:0000256" key="4">
    <source>
        <dbReference type="ARBA" id="ARBA00022801"/>
    </source>
</evidence>
<dbReference type="GO" id="GO:0006355">
    <property type="term" value="P:regulation of DNA-templated transcription"/>
    <property type="evidence" value="ECO:0007669"/>
    <property type="project" value="UniProtKB-UniRule"/>
</dbReference>
<evidence type="ECO:0000256" key="5">
    <source>
        <dbReference type="ARBA" id="ARBA00022806"/>
    </source>
</evidence>
<evidence type="ECO:0000313" key="13">
    <source>
        <dbReference type="EMBL" id="PZO90796.1"/>
    </source>
</evidence>
<dbReference type="PROSITE" id="PS51194">
    <property type="entry name" value="HELICASE_CTER"/>
    <property type="match status" value="1"/>
</dbReference>
<keyword evidence="7 9" id="KW-0238">DNA-binding</keyword>
<dbReference type="InterPro" id="IPR048635">
    <property type="entry name" value="MFD_D3"/>
</dbReference>
<evidence type="ECO:0000256" key="8">
    <source>
        <dbReference type="ARBA" id="ARBA00023204"/>
    </source>
</evidence>
<dbReference type="Gene3D" id="3.90.1150.50">
    <property type="entry name" value="Transcription-repair-coupling factor, D7 domain"/>
    <property type="match status" value="1"/>
</dbReference>
<dbReference type="Pfam" id="PF00270">
    <property type="entry name" value="DEAD"/>
    <property type="match status" value="1"/>
</dbReference>
<proteinExistence type="inferred from homology"/>
<sequence length="1153" mass="126898">MTDLQKILRAQSPLTLAGAPAGFLPWLTADLARASKSRAVFIASDEQAMRSLAETAAYFAPELDVLSFPAWDCLPYDRASPSLRSTSDRLAALHALQAKPKGPQLLVTTLNAATQRTLTPFRIRQLVARLAPGERIDRDRLAELLQSNGYVRVETVADPGEFAVRGGLVDLFPSGEEQALRLDFFGDEIESVRRFDPADQRTTGRVEGFTLLPASEALLDEEGIRRFRTRYRERFGATATGDPLYQAISEGRRLAGMEHWLPLIEDRLTTLFDHLGDDAVIVRDAGTSAAAEARFEAIADYHANRVRAQSADPGSYRPIEPAALYLTPEEWAQSVGDNAIHLTTPFREPESAAVIDFRVDGPRDFAPERAQNANIYEAVAAHARSLQRASKRLILASYSAGSRERLTSLLADHGLKTAPAADSWQEALGLAANYGAAIVVLPLDHGFTTPDIALITEQDMLGDRLVRRQKKRKSADAFMSELATLTPGDLVVHVDHGIGRYEGLTSIPVGQSPHDCVWLTYAGGDKLYVPVENIDVLSRYGAESEGVALDRLGGEAWQRRKAQMKERIREIANELIKTAAERALRPAEVAEPDSGGYPAFVDRFPYQETDDQERAIGDVIADLASGRPMDRLVCGDVGFGKTEVALRAAFVAAMAGMQVAVVCPTTLLARQHHMNFVDRFNGFPLKIGRLSRLVPAGEAKAVKEGLIDGTIDIVIGTHAVIAKGVEFKRLGLVIVDEEQRFGVVHKERLKALKTDVHQLTLTATPIPRTLQMAMSGLRELSVIQTPPVDRLAVRTYVMPWDPVVIREALLREHYRGGQSYFVTPRVSDLPDIEKFLREEVPEVRYVVAHGQMAASMVEERMSAFYDKRYEVLVSTTIVESGIDIPSANTMVIHRADRFGLAQLYQLRGRVGRSKTRAYAYLTTHDRVLTETAEKRLKVLSDLDSLGAGFQLASHDLDIRGAGNLLGDEQSGHIKEVGFELYQSMLEEAILSAKAGGIEKAMAKESFSPQITVDAPILIPDDYVPDLDLRMGLYRRLNEIEDKQGIEAFAAELIDRFGKLPPATQNLLTVIEIKLNARRANIAKIDAGPRGALVSFFQDNFPDLPGLLGYVDRLKGTARLRPDSKLVITRAWGDPAARLNGALQLSRGLAKIVS</sequence>
<dbReference type="SMART" id="SM00490">
    <property type="entry name" value="HELICc"/>
    <property type="match status" value="1"/>
</dbReference>
<dbReference type="InterPro" id="IPR036101">
    <property type="entry name" value="CarD-like/TRCF_RID_sf"/>
</dbReference>
<dbReference type="GO" id="GO:0005524">
    <property type="term" value="F:ATP binding"/>
    <property type="evidence" value="ECO:0007669"/>
    <property type="project" value="UniProtKB-UniRule"/>
</dbReference>
<dbReference type="NCBIfam" id="TIGR00580">
    <property type="entry name" value="mfd"/>
    <property type="match status" value="1"/>
</dbReference>
<feature type="domain" description="Helicase ATP-binding" evidence="11">
    <location>
        <begin position="622"/>
        <end position="783"/>
    </location>
</feature>
<dbReference type="InterPro" id="IPR001650">
    <property type="entry name" value="Helicase_C-like"/>
</dbReference>
<dbReference type="PROSITE" id="PS51192">
    <property type="entry name" value="HELICASE_ATP_BIND_1"/>
    <property type="match status" value="1"/>
</dbReference>
<dbReference type="InterPro" id="IPR047112">
    <property type="entry name" value="RecG/Mfd"/>
</dbReference>